<organism evidence="2 3">
    <name type="scientific">Neohortaea acidophila</name>
    <dbReference type="NCBI Taxonomy" id="245834"/>
    <lineage>
        <taxon>Eukaryota</taxon>
        <taxon>Fungi</taxon>
        <taxon>Dikarya</taxon>
        <taxon>Ascomycota</taxon>
        <taxon>Pezizomycotina</taxon>
        <taxon>Dothideomycetes</taxon>
        <taxon>Dothideomycetidae</taxon>
        <taxon>Mycosphaerellales</taxon>
        <taxon>Teratosphaeriaceae</taxon>
        <taxon>Neohortaea</taxon>
    </lineage>
</organism>
<feature type="compositionally biased region" description="Basic residues" evidence="1">
    <location>
        <begin position="7"/>
        <end position="17"/>
    </location>
</feature>
<feature type="compositionally biased region" description="Polar residues" evidence="1">
    <location>
        <begin position="71"/>
        <end position="80"/>
    </location>
</feature>
<feature type="compositionally biased region" description="Acidic residues" evidence="1">
    <location>
        <begin position="143"/>
        <end position="156"/>
    </location>
</feature>
<gene>
    <name evidence="2" type="ORF">BDY17DRAFT_160100</name>
</gene>
<evidence type="ECO:0000313" key="2">
    <source>
        <dbReference type="EMBL" id="KAF2482438.1"/>
    </source>
</evidence>
<accession>A0A6A6PQQ0</accession>
<keyword evidence="3" id="KW-1185">Reference proteome</keyword>
<reference evidence="2" key="1">
    <citation type="journal article" date="2020" name="Stud. Mycol.">
        <title>101 Dothideomycetes genomes: a test case for predicting lifestyles and emergence of pathogens.</title>
        <authorList>
            <person name="Haridas S."/>
            <person name="Albert R."/>
            <person name="Binder M."/>
            <person name="Bloem J."/>
            <person name="Labutti K."/>
            <person name="Salamov A."/>
            <person name="Andreopoulos B."/>
            <person name="Baker S."/>
            <person name="Barry K."/>
            <person name="Bills G."/>
            <person name="Bluhm B."/>
            <person name="Cannon C."/>
            <person name="Castanera R."/>
            <person name="Culley D."/>
            <person name="Daum C."/>
            <person name="Ezra D."/>
            <person name="Gonzalez J."/>
            <person name="Henrissat B."/>
            <person name="Kuo A."/>
            <person name="Liang C."/>
            <person name="Lipzen A."/>
            <person name="Lutzoni F."/>
            <person name="Magnuson J."/>
            <person name="Mondo S."/>
            <person name="Nolan M."/>
            <person name="Ohm R."/>
            <person name="Pangilinan J."/>
            <person name="Park H.-J."/>
            <person name="Ramirez L."/>
            <person name="Alfaro M."/>
            <person name="Sun H."/>
            <person name="Tritt A."/>
            <person name="Yoshinaga Y."/>
            <person name="Zwiers L.-H."/>
            <person name="Turgeon B."/>
            <person name="Goodwin S."/>
            <person name="Spatafora J."/>
            <person name="Crous P."/>
            <person name="Grigoriev I."/>
        </authorList>
    </citation>
    <scope>NUCLEOTIDE SEQUENCE</scope>
    <source>
        <strain evidence="2">CBS 113389</strain>
    </source>
</reference>
<dbReference type="AlphaFoldDB" id="A0A6A6PQQ0"/>
<evidence type="ECO:0000313" key="3">
    <source>
        <dbReference type="Proteomes" id="UP000799767"/>
    </source>
</evidence>
<dbReference type="Proteomes" id="UP000799767">
    <property type="component" value="Unassembled WGS sequence"/>
</dbReference>
<feature type="compositionally biased region" description="Polar residues" evidence="1">
    <location>
        <begin position="166"/>
        <end position="175"/>
    </location>
</feature>
<feature type="compositionally biased region" description="Basic and acidic residues" evidence="1">
    <location>
        <begin position="105"/>
        <end position="123"/>
    </location>
</feature>
<feature type="compositionally biased region" description="Polar residues" evidence="1">
    <location>
        <begin position="32"/>
        <end position="52"/>
    </location>
</feature>
<dbReference type="EMBL" id="MU001636">
    <property type="protein sequence ID" value="KAF2482438.1"/>
    <property type="molecule type" value="Genomic_DNA"/>
</dbReference>
<name>A0A6A6PQQ0_9PEZI</name>
<dbReference type="GeneID" id="54470705"/>
<feature type="compositionally biased region" description="Basic and acidic residues" evidence="1">
    <location>
        <begin position="18"/>
        <end position="29"/>
    </location>
</feature>
<sequence>MDSLKRALNRIFKRGKKNKQDQDKERQDRAAGTSSTSKAPQLPPITNASLLQGSGDERDKPLPSPRPLSMGKQSTPQKSVPESDGSRSALPVATAVAEDTSAKPSESKAPDLAAEKRSSKDDAPVTLQTHDSLASATTKEEAAAEDDTAALTDLDEPPGPPAKSDSGLSGEQTGQ</sequence>
<evidence type="ECO:0000256" key="1">
    <source>
        <dbReference type="SAM" id="MobiDB-lite"/>
    </source>
</evidence>
<dbReference type="RefSeq" id="XP_033589008.1">
    <property type="nucleotide sequence ID" value="XM_033729703.1"/>
</dbReference>
<proteinExistence type="predicted"/>
<protein>
    <submittedName>
        <fullName evidence="2">Uncharacterized protein</fullName>
    </submittedName>
</protein>
<feature type="region of interest" description="Disordered" evidence="1">
    <location>
        <begin position="1"/>
        <end position="175"/>
    </location>
</feature>